<dbReference type="SUPFAM" id="SSF46785">
    <property type="entry name" value="Winged helix' DNA-binding domain"/>
    <property type="match status" value="1"/>
</dbReference>
<keyword evidence="4" id="KW-0175">Coiled coil</keyword>
<dbReference type="Gene3D" id="1.10.10.10">
    <property type="entry name" value="Winged helix-like DNA-binding domain superfamily/Winged helix DNA-binding domain"/>
    <property type="match status" value="1"/>
</dbReference>
<feature type="domain" description="HTH gntR-type" evidence="5">
    <location>
        <begin position="15"/>
        <end position="85"/>
    </location>
</feature>
<organism evidence="6 7">
    <name type="scientific">Siminovitchia acidinfaciens</name>
    <dbReference type="NCBI Taxonomy" id="2321395"/>
    <lineage>
        <taxon>Bacteria</taxon>
        <taxon>Bacillati</taxon>
        <taxon>Bacillota</taxon>
        <taxon>Bacilli</taxon>
        <taxon>Bacillales</taxon>
        <taxon>Bacillaceae</taxon>
        <taxon>Siminovitchia</taxon>
    </lineage>
</organism>
<accession>A0A429Y730</accession>
<dbReference type="InterPro" id="IPR011711">
    <property type="entry name" value="GntR_C"/>
</dbReference>
<proteinExistence type="predicted"/>
<dbReference type="PANTHER" id="PTHR43537:SF5">
    <property type="entry name" value="UXU OPERON TRANSCRIPTIONAL REGULATOR"/>
    <property type="match status" value="1"/>
</dbReference>
<evidence type="ECO:0000259" key="5">
    <source>
        <dbReference type="PROSITE" id="PS50949"/>
    </source>
</evidence>
<dbReference type="RefSeq" id="WP_126046964.1">
    <property type="nucleotide sequence ID" value="NZ_QYTV02000001.1"/>
</dbReference>
<reference evidence="6" key="1">
    <citation type="submission" date="2018-12" db="EMBL/GenBank/DDBJ databases">
        <authorList>
            <person name="Sun L."/>
            <person name="Chen Z."/>
        </authorList>
    </citation>
    <scope>NUCLEOTIDE SEQUENCE [LARGE SCALE GENOMIC DNA]</scope>
    <source>
        <strain evidence="6">3-2-2</strain>
    </source>
</reference>
<dbReference type="GO" id="GO:0003700">
    <property type="term" value="F:DNA-binding transcription factor activity"/>
    <property type="evidence" value="ECO:0007669"/>
    <property type="project" value="InterPro"/>
</dbReference>
<evidence type="ECO:0000256" key="2">
    <source>
        <dbReference type="ARBA" id="ARBA00023125"/>
    </source>
</evidence>
<dbReference type="SUPFAM" id="SSF48008">
    <property type="entry name" value="GntR ligand-binding domain-like"/>
    <property type="match status" value="1"/>
</dbReference>
<dbReference type="CDD" id="cd07377">
    <property type="entry name" value="WHTH_GntR"/>
    <property type="match status" value="1"/>
</dbReference>
<dbReference type="Gene3D" id="1.20.120.530">
    <property type="entry name" value="GntR ligand-binding domain-like"/>
    <property type="match status" value="1"/>
</dbReference>
<dbReference type="SMART" id="SM00895">
    <property type="entry name" value="FCD"/>
    <property type="match status" value="1"/>
</dbReference>
<evidence type="ECO:0000256" key="4">
    <source>
        <dbReference type="SAM" id="Coils"/>
    </source>
</evidence>
<dbReference type="PROSITE" id="PS50949">
    <property type="entry name" value="HTH_GNTR"/>
    <property type="match status" value="1"/>
</dbReference>
<name>A0A429Y730_9BACI</name>
<dbReference type="Pfam" id="PF07729">
    <property type="entry name" value="FCD"/>
    <property type="match status" value="1"/>
</dbReference>
<keyword evidence="3" id="KW-0804">Transcription</keyword>
<evidence type="ECO:0000313" key="7">
    <source>
        <dbReference type="Proteomes" id="UP000287156"/>
    </source>
</evidence>
<dbReference type="InterPro" id="IPR036388">
    <property type="entry name" value="WH-like_DNA-bd_sf"/>
</dbReference>
<feature type="coiled-coil region" evidence="4">
    <location>
        <begin position="122"/>
        <end position="149"/>
    </location>
</feature>
<dbReference type="OrthoDB" id="9782299at2"/>
<dbReference type="Proteomes" id="UP000287156">
    <property type="component" value="Unassembled WGS sequence"/>
</dbReference>
<keyword evidence="1" id="KW-0805">Transcription regulation</keyword>
<dbReference type="PRINTS" id="PR00035">
    <property type="entry name" value="HTHGNTR"/>
</dbReference>
<comment type="caution">
    <text evidence="6">The sequence shown here is derived from an EMBL/GenBank/DDBJ whole genome shotgun (WGS) entry which is preliminary data.</text>
</comment>
<dbReference type="SMART" id="SM00345">
    <property type="entry name" value="HTH_GNTR"/>
    <property type="match status" value="1"/>
</dbReference>
<evidence type="ECO:0000256" key="3">
    <source>
        <dbReference type="ARBA" id="ARBA00023163"/>
    </source>
</evidence>
<dbReference type="Pfam" id="PF00392">
    <property type="entry name" value="GntR"/>
    <property type="match status" value="1"/>
</dbReference>
<keyword evidence="7" id="KW-1185">Reference proteome</keyword>
<evidence type="ECO:0000313" key="6">
    <source>
        <dbReference type="EMBL" id="RST77198.1"/>
    </source>
</evidence>
<dbReference type="EMBL" id="QYTV02000001">
    <property type="protein sequence ID" value="RST77198.1"/>
    <property type="molecule type" value="Genomic_DNA"/>
</dbReference>
<dbReference type="InterPro" id="IPR008920">
    <property type="entry name" value="TF_FadR/GntR_C"/>
</dbReference>
<gene>
    <name evidence="6" type="ORF">D4T97_001490</name>
</gene>
<dbReference type="InterPro" id="IPR000524">
    <property type="entry name" value="Tscrpt_reg_HTH_GntR"/>
</dbReference>
<dbReference type="AlphaFoldDB" id="A0A429Y730"/>
<dbReference type="GO" id="GO:0003677">
    <property type="term" value="F:DNA binding"/>
    <property type="evidence" value="ECO:0007669"/>
    <property type="project" value="UniProtKB-KW"/>
</dbReference>
<sequence length="254" mass="29009">MASRGTGFLNDFKVYSVTEQIADHIKQAIIYGDLKEGEKLPSETEMAETLHVSRNTIRGALYLLSCEKLIETRPGRSGGHYVSTITENAINQSFGDALSLSLSLAGTTIEEVIEQRRIIEVRAAYLAALRRTDDDLQRLKENIHFLNSEPMSDLIFCKNNYLFNQNVSLATKNRLINLSFVTLARIIVPLFKYINVPISLKKTLNEELEDIYTLIYNQDPMKAAKKMGEHLSHFEEYFKDVYPKEKTIQLEINL</sequence>
<evidence type="ECO:0000256" key="1">
    <source>
        <dbReference type="ARBA" id="ARBA00023015"/>
    </source>
</evidence>
<keyword evidence="2" id="KW-0238">DNA-binding</keyword>
<dbReference type="PANTHER" id="PTHR43537">
    <property type="entry name" value="TRANSCRIPTIONAL REGULATOR, GNTR FAMILY"/>
    <property type="match status" value="1"/>
</dbReference>
<protein>
    <submittedName>
        <fullName evidence="6">FadR family transcriptional regulator</fullName>
    </submittedName>
</protein>
<dbReference type="InterPro" id="IPR036390">
    <property type="entry name" value="WH_DNA-bd_sf"/>
</dbReference>